<gene>
    <name evidence="4" type="ORF">STHAL_13135</name>
</gene>
<keyword evidence="5" id="KW-1185">Reference proteome</keyword>
<comment type="caution">
    <text evidence="4">The sequence shown here is derived from an EMBL/GenBank/DDBJ whole genome shotgun (WGS) entry which is preliminary data.</text>
</comment>
<dbReference type="RefSeq" id="WP_228868952.1">
    <property type="nucleotide sequence ID" value="NZ_JAHUVW010000001.1"/>
</dbReference>
<dbReference type="Proteomes" id="UP000735541">
    <property type="component" value="Unassembled WGS sequence"/>
</dbReference>
<evidence type="ECO:0000313" key="5">
    <source>
        <dbReference type="Proteomes" id="UP000735541"/>
    </source>
</evidence>
<name>A0ABS6TQC7_STRHA</name>
<reference evidence="4 5" key="1">
    <citation type="submission" date="2021-07" db="EMBL/GenBank/DDBJ databases">
        <title>Sequencing Streptomyces halstedii LGO-A4 genome an citrus endophytic actinomycete.</title>
        <authorList>
            <person name="Samborskyy M."/>
            <person name="Scott N."/>
            <person name="Deglau R."/>
            <person name="Dickens S."/>
            <person name="Oliveira L.G."/>
        </authorList>
    </citation>
    <scope>NUCLEOTIDE SEQUENCE [LARGE SCALE GENOMIC DNA]</scope>
    <source>
        <strain evidence="4 5">LGO-A4</strain>
    </source>
</reference>
<protein>
    <submittedName>
        <fullName evidence="4">PIG-L family deacetylase</fullName>
    </submittedName>
</protein>
<evidence type="ECO:0000259" key="3">
    <source>
        <dbReference type="Pfam" id="PF26607"/>
    </source>
</evidence>
<evidence type="ECO:0000256" key="2">
    <source>
        <dbReference type="SAM" id="MobiDB-lite"/>
    </source>
</evidence>
<sequence>MTDRPRAHLEPAHLRPPQPEPPRHEPPHAGPPRPGTPRRAVVAALAATAGAAALGACSVPPPRRGDPPADPAPGLAIGTVRRACLMQILAHPDDDLYFMNPDTQQAVDAGTPLVCVYLTAGEADGLNKVPGAPHPAPDKAGYSSARHQGLRQAYATLLGLEKFTPWDVSVAELAGNHLAEVNTLTDGLRRIELVFLNTAMHTTRHRLGLPSLWQDRHLSLRTVVAEGSPLRRPGAYTYDGLLDVLVGLLDNHRPTLVHTLDPDPDIQHSTEAARRADSEQRGYSDHADHTAAACFAWAALIRWVARTTAGGGEVPAFVVTAYRGYYNRHWPKNLPPKVVAGKAAHLVPYGGSPDWDCGNPSGCGDYNVGGKRPLTNRKGWVRSTVHRYPGPRAAVAAEADGRLAAYAVLGLRLVRWRETGVGSGVWGPPRDLGGGPLAPALATATAKDGRLLLFALRFAALGGHGANNAREVVVLEQSTPDGDFLAWRGLGNPGPGRDEGRRVGVPVAVTAPDGRVHLFARTAEKGLSTRVRESDGRWSGWRDMGGGEAQDGFRTAVDGEGRVHVYGAGHHAVHHWTQDAPGEPLTARTQIDAGPVPGTSPAALPADDGTVDLYYRGAADASVTVVHAGGATDLRGFDGYGPVTAAASPRGPVLLGRTAKGLVQLRTGADRSVRDQGPVATAGTALHIGGDGRAVVVGLGPDARPWLWRP</sequence>
<dbReference type="InterPro" id="IPR058502">
    <property type="entry name" value="PLL-like_beta-prop"/>
</dbReference>
<feature type="region of interest" description="Disordered" evidence="2">
    <location>
        <begin position="1"/>
        <end position="39"/>
    </location>
</feature>
<dbReference type="Gene3D" id="3.40.50.10320">
    <property type="entry name" value="LmbE-like"/>
    <property type="match status" value="1"/>
</dbReference>
<dbReference type="PANTHER" id="PTHR12993">
    <property type="entry name" value="N-ACETYLGLUCOSAMINYL-PHOSPHATIDYLINOSITOL DE-N-ACETYLASE-RELATED"/>
    <property type="match status" value="1"/>
</dbReference>
<dbReference type="Pfam" id="PF02585">
    <property type="entry name" value="PIG-L"/>
    <property type="match status" value="1"/>
</dbReference>
<organism evidence="4 5">
    <name type="scientific">Streptomyces halstedii</name>
    <dbReference type="NCBI Taxonomy" id="1944"/>
    <lineage>
        <taxon>Bacteria</taxon>
        <taxon>Bacillati</taxon>
        <taxon>Actinomycetota</taxon>
        <taxon>Actinomycetes</taxon>
        <taxon>Kitasatosporales</taxon>
        <taxon>Streptomycetaceae</taxon>
        <taxon>Streptomyces</taxon>
    </lineage>
</organism>
<evidence type="ECO:0000256" key="1">
    <source>
        <dbReference type="ARBA" id="ARBA00022833"/>
    </source>
</evidence>
<dbReference type="SUPFAM" id="SSF102588">
    <property type="entry name" value="LmbE-like"/>
    <property type="match status" value="1"/>
</dbReference>
<dbReference type="InterPro" id="IPR024078">
    <property type="entry name" value="LmbE-like_dom_sf"/>
</dbReference>
<dbReference type="InterPro" id="IPR006311">
    <property type="entry name" value="TAT_signal"/>
</dbReference>
<dbReference type="SUPFAM" id="SSF89372">
    <property type="entry name" value="Fucose-specific lectin"/>
    <property type="match status" value="1"/>
</dbReference>
<dbReference type="Gene3D" id="2.120.10.70">
    <property type="entry name" value="Fucose-specific lectin"/>
    <property type="match status" value="1"/>
</dbReference>
<feature type="domain" description="PLL-like beta propeller" evidence="3">
    <location>
        <begin position="505"/>
        <end position="672"/>
    </location>
</feature>
<keyword evidence="1" id="KW-0862">Zinc</keyword>
<dbReference type="Pfam" id="PF26607">
    <property type="entry name" value="DUF8189"/>
    <property type="match status" value="1"/>
</dbReference>
<dbReference type="PROSITE" id="PS51318">
    <property type="entry name" value="TAT"/>
    <property type="match status" value="1"/>
</dbReference>
<evidence type="ECO:0000313" key="4">
    <source>
        <dbReference type="EMBL" id="MBV7670407.1"/>
    </source>
</evidence>
<accession>A0ABS6TQC7</accession>
<dbReference type="PANTHER" id="PTHR12993:SF26">
    <property type="entry name" value="1D-MYO-INOSITOL 2-ACETAMIDO-2-DEOXY-ALPHA-D-GLUCOPYRANOSIDE DEACETYLASE"/>
    <property type="match status" value="1"/>
</dbReference>
<dbReference type="InterPro" id="IPR003737">
    <property type="entry name" value="GlcNAc_PI_deacetylase-related"/>
</dbReference>
<feature type="compositionally biased region" description="Basic and acidic residues" evidence="2">
    <location>
        <begin position="1"/>
        <end position="13"/>
    </location>
</feature>
<dbReference type="EMBL" id="JAHUVW010000001">
    <property type="protein sequence ID" value="MBV7670407.1"/>
    <property type="molecule type" value="Genomic_DNA"/>
</dbReference>
<proteinExistence type="predicted"/>